<evidence type="ECO:0000256" key="4">
    <source>
        <dbReference type="ARBA" id="ARBA00013673"/>
    </source>
</evidence>
<dbReference type="PIRSF" id="PIRSF015601">
    <property type="entry name" value="MTase_slr0722"/>
    <property type="match status" value="1"/>
</dbReference>
<evidence type="ECO:0000313" key="15">
    <source>
        <dbReference type="EMBL" id="KRN82578.1"/>
    </source>
</evidence>
<dbReference type="EC" id="2.1.1.193" evidence="3 12"/>
<dbReference type="SUPFAM" id="SSF75217">
    <property type="entry name" value="alpha/beta knot"/>
    <property type="match status" value="1"/>
</dbReference>
<comment type="similarity">
    <text evidence="2 12">Belongs to the RNA methyltransferase RsmE family.</text>
</comment>
<dbReference type="CDD" id="cd18084">
    <property type="entry name" value="RsmE-like"/>
    <property type="match status" value="1"/>
</dbReference>
<dbReference type="Proteomes" id="UP000051749">
    <property type="component" value="Unassembled WGS sequence"/>
</dbReference>
<keyword evidence="9 12" id="KW-0949">S-adenosyl-L-methionine</keyword>
<dbReference type="InterPro" id="IPR029028">
    <property type="entry name" value="Alpha/beta_knot_MTases"/>
</dbReference>
<comment type="subcellular location">
    <subcellularLocation>
        <location evidence="1 12">Cytoplasm</location>
    </subcellularLocation>
</comment>
<dbReference type="InterPro" id="IPR006700">
    <property type="entry name" value="RsmE"/>
</dbReference>
<dbReference type="SUPFAM" id="SSF88697">
    <property type="entry name" value="PUA domain-like"/>
    <property type="match status" value="1"/>
</dbReference>
<dbReference type="Gene3D" id="3.40.1280.10">
    <property type="match status" value="1"/>
</dbReference>
<dbReference type="InterPro" id="IPR029026">
    <property type="entry name" value="tRNA_m1G_MTases_N"/>
</dbReference>
<gene>
    <name evidence="15" type="ORF">IV87_GL002154</name>
</gene>
<name>A0A0R2JZ65_9LACO</name>
<keyword evidence="5 12" id="KW-0963">Cytoplasm</keyword>
<evidence type="ECO:0000256" key="12">
    <source>
        <dbReference type="PIRNR" id="PIRNR015601"/>
    </source>
</evidence>
<evidence type="ECO:0000256" key="10">
    <source>
        <dbReference type="ARBA" id="ARBA00025699"/>
    </source>
</evidence>
<evidence type="ECO:0000256" key="3">
    <source>
        <dbReference type="ARBA" id="ARBA00012328"/>
    </source>
</evidence>
<comment type="caution">
    <text evidence="15">The sequence shown here is derived from an EMBL/GenBank/DDBJ whole genome shotgun (WGS) entry which is preliminary data.</text>
</comment>
<dbReference type="AlphaFoldDB" id="A0A0R2JZ65"/>
<dbReference type="GO" id="GO:0070475">
    <property type="term" value="P:rRNA base methylation"/>
    <property type="evidence" value="ECO:0007669"/>
    <property type="project" value="TreeGrafter"/>
</dbReference>
<evidence type="ECO:0000256" key="1">
    <source>
        <dbReference type="ARBA" id="ARBA00004496"/>
    </source>
</evidence>
<dbReference type="InterPro" id="IPR046887">
    <property type="entry name" value="RsmE_PUA-like"/>
</dbReference>
<evidence type="ECO:0000256" key="7">
    <source>
        <dbReference type="ARBA" id="ARBA00022603"/>
    </source>
</evidence>
<keyword evidence="6 12" id="KW-0698">rRNA processing</keyword>
<dbReference type="PANTHER" id="PTHR30027">
    <property type="entry name" value="RIBOSOMAL RNA SMALL SUBUNIT METHYLTRANSFERASE E"/>
    <property type="match status" value="1"/>
</dbReference>
<dbReference type="NCBIfam" id="TIGR00046">
    <property type="entry name" value="RsmE family RNA methyltransferase"/>
    <property type="match status" value="1"/>
</dbReference>
<dbReference type="GO" id="GO:0070042">
    <property type="term" value="F:rRNA (uridine-N3-)-methyltransferase activity"/>
    <property type="evidence" value="ECO:0007669"/>
    <property type="project" value="TreeGrafter"/>
</dbReference>
<reference evidence="15 16" key="1">
    <citation type="journal article" date="2015" name="Genome Announc.">
        <title>Expanding the biotechnology potential of lactobacilli through comparative genomics of 213 strains and associated genera.</title>
        <authorList>
            <person name="Sun Z."/>
            <person name="Harris H.M."/>
            <person name="McCann A."/>
            <person name="Guo C."/>
            <person name="Argimon S."/>
            <person name="Zhang W."/>
            <person name="Yang X."/>
            <person name="Jeffery I.B."/>
            <person name="Cooney J.C."/>
            <person name="Kagawa T.F."/>
            <person name="Liu W."/>
            <person name="Song Y."/>
            <person name="Salvetti E."/>
            <person name="Wrobel A."/>
            <person name="Rasinkangas P."/>
            <person name="Parkhill J."/>
            <person name="Rea M.C."/>
            <person name="O'Sullivan O."/>
            <person name="Ritari J."/>
            <person name="Douillard F.P."/>
            <person name="Paul Ross R."/>
            <person name="Yang R."/>
            <person name="Briner A.E."/>
            <person name="Felis G.E."/>
            <person name="de Vos W.M."/>
            <person name="Barrangou R."/>
            <person name="Klaenhammer T.R."/>
            <person name="Caufield P.W."/>
            <person name="Cui Y."/>
            <person name="Zhang H."/>
            <person name="O'Toole P.W."/>
        </authorList>
    </citation>
    <scope>NUCLEOTIDE SEQUENCE [LARGE SCALE GENOMIC DNA]</scope>
    <source>
        <strain evidence="15 16">DSM 22301</strain>
    </source>
</reference>
<evidence type="ECO:0000259" key="14">
    <source>
        <dbReference type="Pfam" id="PF20260"/>
    </source>
</evidence>
<dbReference type="STRING" id="319653.SAMN04487973_10862"/>
<proteinExistence type="inferred from homology"/>
<evidence type="ECO:0000256" key="9">
    <source>
        <dbReference type="ARBA" id="ARBA00022691"/>
    </source>
</evidence>
<feature type="domain" description="Ribosomal RNA small subunit methyltransferase E methyltransferase" evidence="13">
    <location>
        <begin position="78"/>
        <end position="246"/>
    </location>
</feature>
<comment type="catalytic activity">
    <reaction evidence="11 12">
        <text>uridine(1498) in 16S rRNA + S-adenosyl-L-methionine = N(3)-methyluridine(1498) in 16S rRNA + S-adenosyl-L-homocysteine + H(+)</text>
        <dbReference type="Rhea" id="RHEA:42920"/>
        <dbReference type="Rhea" id="RHEA-COMP:10283"/>
        <dbReference type="Rhea" id="RHEA-COMP:10284"/>
        <dbReference type="ChEBI" id="CHEBI:15378"/>
        <dbReference type="ChEBI" id="CHEBI:57856"/>
        <dbReference type="ChEBI" id="CHEBI:59789"/>
        <dbReference type="ChEBI" id="CHEBI:65315"/>
        <dbReference type="ChEBI" id="CHEBI:74502"/>
        <dbReference type="EC" id="2.1.1.193"/>
    </reaction>
</comment>
<organism evidence="15 16">
    <name type="scientific">Pediococcus ethanolidurans</name>
    <dbReference type="NCBI Taxonomy" id="319653"/>
    <lineage>
        <taxon>Bacteria</taxon>
        <taxon>Bacillati</taxon>
        <taxon>Bacillota</taxon>
        <taxon>Bacilli</taxon>
        <taxon>Lactobacillales</taxon>
        <taxon>Lactobacillaceae</taxon>
        <taxon>Pediococcus</taxon>
    </lineage>
</organism>
<dbReference type="PANTHER" id="PTHR30027:SF3">
    <property type="entry name" value="16S RRNA (URACIL(1498)-N(3))-METHYLTRANSFERASE"/>
    <property type="match status" value="1"/>
</dbReference>
<dbReference type="PATRIC" id="fig|319653.3.peg.2192"/>
<keyword evidence="7 12" id="KW-0489">Methyltransferase</keyword>
<dbReference type="GO" id="GO:0005737">
    <property type="term" value="C:cytoplasm"/>
    <property type="evidence" value="ECO:0007669"/>
    <property type="project" value="UniProtKB-SubCell"/>
</dbReference>
<evidence type="ECO:0000256" key="2">
    <source>
        <dbReference type="ARBA" id="ARBA00005528"/>
    </source>
</evidence>
<evidence type="ECO:0000313" key="16">
    <source>
        <dbReference type="Proteomes" id="UP000051749"/>
    </source>
</evidence>
<evidence type="ECO:0000259" key="13">
    <source>
        <dbReference type="Pfam" id="PF04452"/>
    </source>
</evidence>
<dbReference type="EMBL" id="JQBY01000009">
    <property type="protein sequence ID" value="KRN82578.1"/>
    <property type="molecule type" value="Genomic_DNA"/>
</dbReference>
<feature type="domain" description="Ribosomal RNA small subunit methyltransferase E PUA-like" evidence="14">
    <location>
        <begin position="23"/>
        <end position="67"/>
    </location>
</feature>
<accession>A0A0R2JZ65</accession>
<evidence type="ECO:0000256" key="6">
    <source>
        <dbReference type="ARBA" id="ARBA00022552"/>
    </source>
</evidence>
<comment type="function">
    <text evidence="10 12">Specifically methylates the N3 position of the uracil ring of uridine 1498 (m3U1498) in 16S rRNA. Acts on the fully assembled 30S ribosomal subunit.</text>
</comment>
<evidence type="ECO:0000256" key="5">
    <source>
        <dbReference type="ARBA" id="ARBA00022490"/>
    </source>
</evidence>
<dbReference type="Pfam" id="PF04452">
    <property type="entry name" value="Methyltrans_RNA"/>
    <property type="match status" value="1"/>
</dbReference>
<keyword evidence="8 12" id="KW-0808">Transferase</keyword>
<sequence>MGVDYMQRYFTEQPIQNQVLFSVTGDNFHHLIKVMRAKVNDQAEFVASTHQVYVGKIQEIGEQSASILPILQLEKTAELPIEVTIACGIAKGDKSEYIVQKGTELGARHFIFLPTEFSVARWPAKKVTRKIERLQKVAKSAAEQSHRNYIPTVTYYESLQALEKWPGMFKIVAYEESAKQGEHTQLQKQITQMKTGNTMLALFGPEGGLAVSEIKSLTEANFTSVGLGPRILRAETAPLYLLSAISVLKEMR</sequence>
<dbReference type="InterPro" id="IPR015947">
    <property type="entry name" value="PUA-like_sf"/>
</dbReference>
<dbReference type="InterPro" id="IPR046886">
    <property type="entry name" value="RsmE_MTase_dom"/>
</dbReference>
<dbReference type="Pfam" id="PF20260">
    <property type="entry name" value="PUA_4"/>
    <property type="match status" value="1"/>
</dbReference>
<evidence type="ECO:0000256" key="8">
    <source>
        <dbReference type="ARBA" id="ARBA00022679"/>
    </source>
</evidence>
<dbReference type="NCBIfam" id="NF008691">
    <property type="entry name" value="PRK11713.1-4"/>
    <property type="match status" value="1"/>
</dbReference>
<protein>
    <recommendedName>
        <fullName evidence="4 12">Ribosomal RNA small subunit methyltransferase E</fullName>
        <ecNumber evidence="3 12">2.1.1.193</ecNumber>
    </recommendedName>
</protein>
<evidence type="ECO:0000256" key="11">
    <source>
        <dbReference type="ARBA" id="ARBA00047944"/>
    </source>
</evidence>